<organism evidence="2 3">
    <name type="scientific">Diaporthe helianthi</name>
    <dbReference type="NCBI Taxonomy" id="158607"/>
    <lineage>
        <taxon>Eukaryota</taxon>
        <taxon>Fungi</taxon>
        <taxon>Dikarya</taxon>
        <taxon>Ascomycota</taxon>
        <taxon>Pezizomycotina</taxon>
        <taxon>Sordariomycetes</taxon>
        <taxon>Sordariomycetidae</taxon>
        <taxon>Diaporthales</taxon>
        <taxon>Diaporthaceae</taxon>
        <taxon>Diaporthe</taxon>
    </lineage>
</organism>
<dbReference type="InterPro" id="IPR002347">
    <property type="entry name" value="SDR_fam"/>
</dbReference>
<feature type="compositionally biased region" description="Basic and acidic residues" evidence="1">
    <location>
        <begin position="63"/>
        <end position="77"/>
    </location>
</feature>
<dbReference type="InterPro" id="IPR052184">
    <property type="entry name" value="SDR_enzymes"/>
</dbReference>
<evidence type="ECO:0000256" key="1">
    <source>
        <dbReference type="SAM" id="MobiDB-lite"/>
    </source>
</evidence>
<dbReference type="EMBL" id="MAVT02000835">
    <property type="protein sequence ID" value="POS73241.1"/>
    <property type="molecule type" value="Genomic_DNA"/>
</dbReference>
<keyword evidence="3" id="KW-1185">Reference proteome</keyword>
<reference evidence="2" key="1">
    <citation type="submission" date="2017-09" db="EMBL/GenBank/DDBJ databases">
        <title>Polyketide synthases of a Diaporthe helianthi virulent isolate.</title>
        <authorList>
            <person name="Baroncelli R."/>
        </authorList>
    </citation>
    <scope>NUCLEOTIDE SEQUENCE [LARGE SCALE GENOMIC DNA]</scope>
    <source>
        <strain evidence="2">7/96</strain>
    </source>
</reference>
<feature type="region of interest" description="Disordered" evidence="1">
    <location>
        <begin position="62"/>
        <end position="82"/>
    </location>
</feature>
<proteinExistence type="predicted"/>
<protein>
    <submittedName>
        <fullName evidence="2">Aflatoxin biosynthesis ketoreductase nor-1</fullName>
    </submittedName>
</protein>
<dbReference type="OrthoDB" id="5296at2759"/>
<dbReference type="Gene3D" id="3.40.50.720">
    <property type="entry name" value="NAD(P)-binding Rossmann-like Domain"/>
    <property type="match status" value="1"/>
</dbReference>
<dbReference type="InterPro" id="IPR036291">
    <property type="entry name" value="NAD(P)-bd_dom_sf"/>
</dbReference>
<name>A0A2P5HSK9_DIAHE</name>
<dbReference type="PANTHER" id="PTHR45458">
    <property type="entry name" value="SHORT-CHAIN DEHYDROGENASE/REDUCTASE SDR"/>
    <property type="match status" value="1"/>
</dbReference>
<dbReference type="PRINTS" id="PR00081">
    <property type="entry name" value="GDHRDH"/>
</dbReference>
<dbReference type="SUPFAM" id="SSF51735">
    <property type="entry name" value="NAD(P)-binding Rossmann-fold domains"/>
    <property type="match status" value="1"/>
</dbReference>
<comment type="caution">
    <text evidence="2">The sequence shown here is derived from an EMBL/GenBank/DDBJ whole genome shotgun (WGS) entry which is preliminary data.</text>
</comment>
<accession>A0A2P5HSK9</accession>
<evidence type="ECO:0000313" key="3">
    <source>
        <dbReference type="Proteomes" id="UP000094444"/>
    </source>
</evidence>
<dbReference type="AlphaFoldDB" id="A0A2P5HSK9"/>
<dbReference type="Proteomes" id="UP000094444">
    <property type="component" value="Unassembled WGS sequence"/>
</dbReference>
<dbReference type="InParanoid" id="A0A2P5HSK9"/>
<sequence>MSRTEEAQLPLPSKTPTIIITGAFSGLGRAFFEHFAAVRAQEDEPSPPSQVPDFRVVGIDKQAWPDKDGSGNHEQASHPHGPRSIYLQADVTSPRVELEALIHRCIGPETPVHLVIHSAGVRGLVPSVPVRGSDDVAGAEALGVMDAATMMRTFEVNTVGTFNVLTAVLPNLRIAAAAATAGGLKPPRVAVMSSRIGSMVANVKGGAYAYRASKAALNAVVRSLSVDVPEVCFAMIHPGRVETGLVCTKEDGAMSCQESLETLLPVLERLGEGHLKSGCFVDRFGEEIPW</sequence>
<gene>
    <name evidence="2" type="ORF">DHEL01_v208367</name>
</gene>
<dbReference type="PANTHER" id="PTHR45458:SF1">
    <property type="entry name" value="SHORT CHAIN DEHYDROGENASE"/>
    <property type="match status" value="1"/>
</dbReference>
<dbReference type="GO" id="GO:0016616">
    <property type="term" value="F:oxidoreductase activity, acting on the CH-OH group of donors, NAD or NADP as acceptor"/>
    <property type="evidence" value="ECO:0007669"/>
    <property type="project" value="TreeGrafter"/>
</dbReference>
<evidence type="ECO:0000313" key="2">
    <source>
        <dbReference type="EMBL" id="POS73241.1"/>
    </source>
</evidence>
<dbReference type="Pfam" id="PF00106">
    <property type="entry name" value="adh_short"/>
    <property type="match status" value="1"/>
</dbReference>